<evidence type="ECO:0008006" key="3">
    <source>
        <dbReference type="Google" id="ProtNLM"/>
    </source>
</evidence>
<dbReference type="RefSeq" id="WP_191805048.1">
    <property type="nucleotide sequence ID" value="NZ_JACSQL010000026.1"/>
</dbReference>
<evidence type="ECO:0000313" key="2">
    <source>
        <dbReference type="Proteomes" id="UP000608071"/>
    </source>
</evidence>
<dbReference type="Proteomes" id="UP000608071">
    <property type="component" value="Unassembled WGS sequence"/>
</dbReference>
<organism evidence="1 2">
    <name type="scientific">Paenibacillus gallinarum</name>
    <dbReference type="NCBI Taxonomy" id="2762232"/>
    <lineage>
        <taxon>Bacteria</taxon>
        <taxon>Bacillati</taxon>
        <taxon>Bacillota</taxon>
        <taxon>Bacilli</taxon>
        <taxon>Bacillales</taxon>
        <taxon>Paenibacillaceae</taxon>
        <taxon>Paenibacillus</taxon>
    </lineage>
</organism>
<name>A0ABR8T6C1_9BACL</name>
<accession>A0ABR8T6C1</accession>
<dbReference type="EMBL" id="JACSQL010000026">
    <property type="protein sequence ID" value="MBD7971286.1"/>
    <property type="molecule type" value="Genomic_DNA"/>
</dbReference>
<keyword evidence="2" id="KW-1185">Reference proteome</keyword>
<protein>
    <recommendedName>
        <fullName evidence="3">RiboL-PSP-HEPN domain-containing protein</fullName>
    </recommendedName>
</protein>
<gene>
    <name evidence="1" type="ORF">H9647_24790</name>
</gene>
<sequence length="218" mass="24428">MNFKKITTFKNSLSKICSKLLANSDYAFKDLLITPKLKKEGTPDQVKEVNSQQAYSSLLVLAGELLDPIESAYIIEACNSAKAGMNLAAATMLGCAAEQLLKNLSDSYHTYLKNSGDSVKDYESKVIKSKTSYMRLTNFYNYVTSNKKTFEKHGLQNPGASYAVLEIIRQTRNESGHPTGIIISDSNMHELFSLYNVWLPRFHKLMASFNESIVETKN</sequence>
<reference evidence="1 2" key="1">
    <citation type="submission" date="2020-08" db="EMBL/GenBank/DDBJ databases">
        <title>A Genomic Blueprint of the Chicken Gut Microbiome.</title>
        <authorList>
            <person name="Gilroy R."/>
            <person name="Ravi A."/>
            <person name="Getino M."/>
            <person name="Pursley I."/>
            <person name="Horton D.L."/>
            <person name="Alikhan N.-F."/>
            <person name="Baker D."/>
            <person name="Gharbi K."/>
            <person name="Hall N."/>
            <person name="Watson M."/>
            <person name="Adriaenssens E.M."/>
            <person name="Foster-Nyarko E."/>
            <person name="Jarju S."/>
            <person name="Secka A."/>
            <person name="Antonio M."/>
            <person name="Oren A."/>
            <person name="Chaudhuri R."/>
            <person name="La Ragione R.M."/>
            <person name="Hildebrand F."/>
            <person name="Pallen M.J."/>
        </authorList>
    </citation>
    <scope>NUCLEOTIDE SEQUENCE [LARGE SCALE GENOMIC DNA]</scope>
    <source>
        <strain evidence="1 2">Sa2BVA9</strain>
    </source>
</reference>
<evidence type="ECO:0000313" key="1">
    <source>
        <dbReference type="EMBL" id="MBD7971286.1"/>
    </source>
</evidence>
<proteinExistence type="predicted"/>
<comment type="caution">
    <text evidence="1">The sequence shown here is derived from an EMBL/GenBank/DDBJ whole genome shotgun (WGS) entry which is preliminary data.</text>
</comment>